<name>A0AAW2JPA9_SESRA</name>
<proteinExistence type="predicted"/>
<reference evidence="3" key="2">
    <citation type="journal article" date="2024" name="Plant">
        <title>Genomic evolution and insights into agronomic trait innovations of Sesamum species.</title>
        <authorList>
            <person name="Miao H."/>
            <person name="Wang L."/>
            <person name="Qu L."/>
            <person name="Liu H."/>
            <person name="Sun Y."/>
            <person name="Le M."/>
            <person name="Wang Q."/>
            <person name="Wei S."/>
            <person name="Zheng Y."/>
            <person name="Lin W."/>
            <person name="Duan Y."/>
            <person name="Cao H."/>
            <person name="Xiong S."/>
            <person name="Wang X."/>
            <person name="Wei L."/>
            <person name="Li C."/>
            <person name="Ma Q."/>
            <person name="Ju M."/>
            <person name="Zhao R."/>
            <person name="Li G."/>
            <person name="Mu C."/>
            <person name="Tian Q."/>
            <person name="Mei H."/>
            <person name="Zhang T."/>
            <person name="Gao T."/>
            <person name="Zhang H."/>
        </authorList>
    </citation>
    <scope>NUCLEOTIDE SEQUENCE</scope>
    <source>
        <strain evidence="3">G02</strain>
    </source>
</reference>
<feature type="compositionally biased region" description="Polar residues" evidence="1">
    <location>
        <begin position="1"/>
        <end position="12"/>
    </location>
</feature>
<dbReference type="AlphaFoldDB" id="A0AAW2JPA9"/>
<sequence>MGVNPSSTSPTYEESDEPRRTKRTRVVKDFESDIVTYNIEDDLVTFKDVMASSEAKQWKEISKVRWTPLFLTKHGFRLPTIRVLIALASVYNLPIPQMNVKIAFLYAKLEEKIYTDHPEGFVAHVNERKVFVFKNESGVSVAQLRVLRYLKDTVSLAIHYGRFPTVVERYSDASWIPKNSRSNGCSGYVFILGGDTVS</sequence>
<feature type="region of interest" description="Disordered" evidence="1">
    <location>
        <begin position="1"/>
        <end position="21"/>
    </location>
</feature>
<reference evidence="3" key="1">
    <citation type="submission" date="2020-06" db="EMBL/GenBank/DDBJ databases">
        <authorList>
            <person name="Li T."/>
            <person name="Hu X."/>
            <person name="Zhang T."/>
            <person name="Song X."/>
            <person name="Zhang H."/>
            <person name="Dai N."/>
            <person name="Sheng W."/>
            <person name="Hou X."/>
            <person name="Wei L."/>
        </authorList>
    </citation>
    <scope>NUCLEOTIDE SEQUENCE</scope>
    <source>
        <strain evidence="3">G02</strain>
        <tissue evidence="3">Leaf</tissue>
    </source>
</reference>
<evidence type="ECO:0000259" key="2">
    <source>
        <dbReference type="Pfam" id="PF07727"/>
    </source>
</evidence>
<organism evidence="3">
    <name type="scientific">Sesamum radiatum</name>
    <name type="common">Black benniseed</name>
    <dbReference type="NCBI Taxonomy" id="300843"/>
    <lineage>
        <taxon>Eukaryota</taxon>
        <taxon>Viridiplantae</taxon>
        <taxon>Streptophyta</taxon>
        <taxon>Embryophyta</taxon>
        <taxon>Tracheophyta</taxon>
        <taxon>Spermatophyta</taxon>
        <taxon>Magnoliopsida</taxon>
        <taxon>eudicotyledons</taxon>
        <taxon>Gunneridae</taxon>
        <taxon>Pentapetalae</taxon>
        <taxon>asterids</taxon>
        <taxon>lamiids</taxon>
        <taxon>Lamiales</taxon>
        <taxon>Pedaliaceae</taxon>
        <taxon>Sesamum</taxon>
    </lineage>
</organism>
<accession>A0AAW2JPA9</accession>
<protein>
    <recommendedName>
        <fullName evidence="2">Reverse transcriptase Ty1/copia-type domain-containing protein</fullName>
    </recommendedName>
</protein>
<evidence type="ECO:0000313" key="3">
    <source>
        <dbReference type="EMBL" id="KAL0295927.1"/>
    </source>
</evidence>
<comment type="caution">
    <text evidence="3">The sequence shown here is derived from an EMBL/GenBank/DDBJ whole genome shotgun (WGS) entry which is preliminary data.</text>
</comment>
<feature type="domain" description="Reverse transcriptase Ty1/copia-type" evidence="2">
    <location>
        <begin position="76"/>
        <end position="133"/>
    </location>
</feature>
<dbReference type="Pfam" id="PF07727">
    <property type="entry name" value="RVT_2"/>
    <property type="match status" value="1"/>
</dbReference>
<dbReference type="InterPro" id="IPR013103">
    <property type="entry name" value="RVT_2"/>
</dbReference>
<evidence type="ECO:0000256" key="1">
    <source>
        <dbReference type="SAM" id="MobiDB-lite"/>
    </source>
</evidence>
<dbReference type="EMBL" id="JACGWJ010000032">
    <property type="protein sequence ID" value="KAL0295927.1"/>
    <property type="molecule type" value="Genomic_DNA"/>
</dbReference>
<gene>
    <name evidence="3" type="ORF">Sradi_6644800</name>
</gene>